<evidence type="ECO:0008006" key="3">
    <source>
        <dbReference type="Google" id="ProtNLM"/>
    </source>
</evidence>
<evidence type="ECO:0000256" key="1">
    <source>
        <dbReference type="SAM" id="MobiDB-lite"/>
    </source>
</evidence>
<dbReference type="EMBL" id="UINC01001495">
    <property type="protein sequence ID" value="SUZ82196.1"/>
    <property type="molecule type" value="Genomic_DNA"/>
</dbReference>
<evidence type="ECO:0000313" key="2">
    <source>
        <dbReference type="EMBL" id="SUZ82196.1"/>
    </source>
</evidence>
<name>A0A381QS28_9ZZZZ</name>
<organism evidence="2">
    <name type="scientific">marine metagenome</name>
    <dbReference type="NCBI Taxonomy" id="408172"/>
    <lineage>
        <taxon>unclassified sequences</taxon>
        <taxon>metagenomes</taxon>
        <taxon>ecological metagenomes</taxon>
    </lineage>
</organism>
<accession>A0A381QS28</accession>
<gene>
    <name evidence="2" type="ORF">METZ01_LOCUS35050</name>
</gene>
<sequence length="1290" mass="148230">MTTDTSSAGLSQLERQLKLLTTFNLQVPCNPQGDFAEAGFKTLLESLNTTIISDSLRGSYHEEHLKKWKEYAQREFNEMGRINRLRLENLMLLSDEEMHQTMFEGLLIFDINPEDSPPLEVYEKTGKYNEDGKPVMRSTAFDVFQKDAIHGISGIERFLPSPAIKGEAGMDAHLEQEFAGKDLVSHFKQDSGKMIKALTTIGSLGGIGHKPDSDMDAQVIINTNPEFQFSWNDADFLVALIANVIETFYDHYFRNSLTAKERIEIKKAAIDTLKEKCSKGISGEELRVIDSIFASSYRKELRKLIQDHLQKCPAEEQRRLFQRAVIMTLNAYPDCEDLLPPLNNFFSFIKNSAGDLHQKGFPFSFKQFNKEKVLKWLIQYYRHTFLDDAGARQVLWRYAVSNNMTPDSVPEEKQDACFLNSLTNNSQLSLLLKEFFEFLSSKVAYSTRTNVTEAIKSLKQHFSASNLELDENLEEQILSKFEISYSSRIVQLIEVFSDGQAKDVEAQIEYPLYLKIQQAEAFLTKKYPTTEIHFFTNILRKQRNGQHTPFLVSPEGSMAYALMLNDFLLNPAAMICGITPMPFDLPKNFKVLSSIGVFPDEEWTLKQNLVAEYKVPAKTAEPENEEGQTKKTSAEKSPILEEETESFVLGKLPNWGEITIPREMFLGHALPIFLRESEKISHRNLPKALLNCWWLEMIVCIDKDDDLPTSLTRLLWNPEGRNFISEQHKGSLIDAIIKMEEDYPPLPLDPWWLKFTEMLVRFESYEQDEEEEPDFELTTLSETQKNIVFCFSQHMRITDVINFGDDGKAFWQGEDANWRSRALVDFYNIFFSVPEDRRELIRFAEGRDDAGNKVEKMLKKLFLESMTRVEKKLCKIGHTRALQQISNQLARLSEKGFEKEKTAEFLSPLLDVVNQRVSIEDRKVLIKLKKKIPLNKIEQMQAKIVYEELQKLKSVQGNIVDYFAQFSLKMEESWVRKTITNAKVKIAGNSLENVIFKFHFERNFERKPFQVPLPISKSLSIPRSKIKVEFIRKTAKWQFSSVLSHREAGREKNAENVMPMFESNLVEGVARCTFSGYVGFGGKHLSTFEKPAAQVHNDIAMNAVSGGALVIIAKEIIKFFKPFTVSSRELMTDIHYVREILMICNVNKIDTLSLIVRDNLGEQFVINFDIQKIAIKKVPPKLRIGGDTALAEFFMRLNSQECRLLFMRHLSALKIPLSASAQPRLHIWVNGANYNLPITPKFQQNYLNGIANTLWPHNVIGTREHLKPFHLSRTFDEIGKASMHGEKEQI</sequence>
<feature type="region of interest" description="Disordered" evidence="1">
    <location>
        <begin position="617"/>
        <end position="637"/>
    </location>
</feature>
<protein>
    <recommendedName>
        <fullName evidence="3">Adenylate cyclase class-I N-terminal domain-containing protein</fullName>
    </recommendedName>
</protein>
<reference evidence="2" key="1">
    <citation type="submission" date="2018-05" db="EMBL/GenBank/DDBJ databases">
        <authorList>
            <person name="Lanie J.A."/>
            <person name="Ng W.-L."/>
            <person name="Kazmierczak K.M."/>
            <person name="Andrzejewski T.M."/>
            <person name="Davidsen T.M."/>
            <person name="Wayne K.J."/>
            <person name="Tettelin H."/>
            <person name="Glass J.I."/>
            <person name="Rusch D."/>
            <person name="Podicherti R."/>
            <person name="Tsui H.-C.T."/>
            <person name="Winkler M.E."/>
        </authorList>
    </citation>
    <scope>NUCLEOTIDE SEQUENCE</scope>
</reference>
<proteinExistence type="predicted"/>